<accession>A0A2K8N6J3</accession>
<dbReference type="Gene3D" id="1.10.260.40">
    <property type="entry name" value="lambda repressor-like DNA-binding domains"/>
    <property type="match status" value="1"/>
</dbReference>
<keyword evidence="2" id="KW-0472">Membrane</keyword>
<reference evidence="5" key="1">
    <citation type="submission" date="2017-11" db="EMBL/GenBank/DDBJ databases">
        <title>Complete Genome Sequence of Kyrpidia sp. Strain EA-1, a thermophilic, hydrogen-oxidizing Bacterium, isolated from the Azores.</title>
        <authorList>
            <person name="Reiner J.E."/>
            <person name="Lapp C.J."/>
            <person name="Bunk B."/>
            <person name="Gescher J."/>
        </authorList>
    </citation>
    <scope>NUCLEOTIDE SEQUENCE [LARGE SCALE GENOMIC DNA]</scope>
    <source>
        <strain evidence="5">EA-1</strain>
    </source>
</reference>
<feature type="compositionally biased region" description="Pro residues" evidence="1">
    <location>
        <begin position="159"/>
        <end position="173"/>
    </location>
</feature>
<evidence type="ECO:0000313" key="5">
    <source>
        <dbReference type="Proteomes" id="UP000231932"/>
    </source>
</evidence>
<evidence type="ECO:0000259" key="3">
    <source>
        <dbReference type="PROSITE" id="PS50943"/>
    </source>
</evidence>
<evidence type="ECO:0000256" key="2">
    <source>
        <dbReference type="SAM" id="Phobius"/>
    </source>
</evidence>
<dbReference type="InterPro" id="IPR010982">
    <property type="entry name" value="Lambda_DNA-bd_dom_sf"/>
</dbReference>
<dbReference type="PANTHER" id="PTHR34475:SF1">
    <property type="entry name" value="CYTOSKELETON PROTEIN RODZ"/>
    <property type="match status" value="1"/>
</dbReference>
<dbReference type="InterPro" id="IPR050400">
    <property type="entry name" value="Bact_Cytoskel_RodZ"/>
</dbReference>
<feature type="domain" description="HTH cro/C1-type" evidence="3">
    <location>
        <begin position="19"/>
        <end position="50"/>
    </location>
</feature>
<evidence type="ECO:0000313" key="4">
    <source>
        <dbReference type="EMBL" id="ATY84946.1"/>
    </source>
</evidence>
<dbReference type="Proteomes" id="UP000231932">
    <property type="component" value="Chromosome"/>
</dbReference>
<dbReference type="PANTHER" id="PTHR34475">
    <property type="match status" value="1"/>
</dbReference>
<dbReference type="Pfam" id="PF13413">
    <property type="entry name" value="HTH_25"/>
    <property type="match status" value="1"/>
</dbReference>
<evidence type="ECO:0000256" key="1">
    <source>
        <dbReference type="SAM" id="MobiDB-lite"/>
    </source>
</evidence>
<dbReference type="GO" id="GO:0003677">
    <property type="term" value="F:DNA binding"/>
    <property type="evidence" value="ECO:0007669"/>
    <property type="project" value="InterPro"/>
</dbReference>
<dbReference type="InterPro" id="IPR001387">
    <property type="entry name" value="Cro/C1-type_HTH"/>
</dbReference>
<protein>
    <recommendedName>
        <fullName evidence="3">HTH cro/C1-type domain-containing protein</fullName>
    </recommendedName>
</protein>
<dbReference type="SUPFAM" id="SSF47413">
    <property type="entry name" value="lambda repressor-like DNA-binding domains"/>
    <property type="match status" value="1"/>
</dbReference>
<dbReference type="Pfam" id="PF13464">
    <property type="entry name" value="RodZ_C"/>
    <property type="match status" value="1"/>
</dbReference>
<feature type="compositionally biased region" description="Polar residues" evidence="1">
    <location>
        <begin position="148"/>
        <end position="157"/>
    </location>
</feature>
<name>A0A2K8N6J3_9BACL</name>
<keyword evidence="2" id="KW-1133">Transmembrane helix</keyword>
<sequence>MSKTTAQGGGAMEDVGQLLRKTREGRGLTLEEVAEATKIRSVYLEAIERGDLSALPPGVYARGFVRAYAEFLGLDGNEVLIQSGLSARAAPLSQEVSGNGDVSTLSQPGRIRRAIPQIAASAALLAVLLGGYWFLANRHPGSAPPASQPNGTTASQLPATPPATQRPPAPAAPQPVLQVVKRNASQYMVDVENVDQLQVVLRVGPHPCWIDAEADGHPVEQRTLQPGETRTFTGNQEVRIVAGRASSLTVTVNGQQLEPVTWDVLTYTVKKSSS</sequence>
<dbReference type="EMBL" id="CP024955">
    <property type="protein sequence ID" value="ATY84946.1"/>
    <property type="molecule type" value="Genomic_DNA"/>
</dbReference>
<feature type="transmembrane region" description="Helical" evidence="2">
    <location>
        <begin position="114"/>
        <end position="135"/>
    </location>
</feature>
<dbReference type="CDD" id="cd00093">
    <property type="entry name" value="HTH_XRE"/>
    <property type="match status" value="1"/>
</dbReference>
<dbReference type="SMART" id="SM00530">
    <property type="entry name" value="HTH_XRE"/>
    <property type="match status" value="1"/>
</dbReference>
<keyword evidence="5" id="KW-1185">Reference proteome</keyword>
<dbReference type="AlphaFoldDB" id="A0A2K8N6J3"/>
<dbReference type="OrthoDB" id="9797543at2"/>
<keyword evidence="2" id="KW-0812">Transmembrane</keyword>
<organism evidence="4 5">
    <name type="scientific">Kyrpidia spormannii</name>
    <dbReference type="NCBI Taxonomy" id="2055160"/>
    <lineage>
        <taxon>Bacteria</taxon>
        <taxon>Bacillati</taxon>
        <taxon>Bacillota</taxon>
        <taxon>Bacilli</taxon>
        <taxon>Bacillales</taxon>
        <taxon>Alicyclobacillaceae</taxon>
        <taxon>Kyrpidia</taxon>
    </lineage>
</organism>
<gene>
    <name evidence="4" type="ORF">CVV65_08430</name>
</gene>
<dbReference type="InterPro" id="IPR025194">
    <property type="entry name" value="RodZ-like_C"/>
</dbReference>
<dbReference type="KEGG" id="kyr:CVV65_08430"/>
<dbReference type="PROSITE" id="PS50943">
    <property type="entry name" value="HTH_CROC1"/>
    <property type="match status" value="1"/>
</dbReference>
<proteinExistence type="predicted"/>
<feature type="region of interest" description="Disordered" evidence="1">
    <location>
        <begin position="141"/>
        <end position="173"/>
    </location>
</feature>